<comment type="caution">
    <text evidence="1">The sequence shown here is derived from an EMBL/GenBank/DDBJ whole genome shotgun (WGS) entry which is preliminary data.</text>
</comment>
<gene>
    <name evidence="1" type="ORF">BDCR2A_01358</name>
</gene>
<dbReference type="PATRIC" id="fig|1432657.3.peg.1332"/>
<protein>
    <submittedName>
        <fullName evidence="1">Uncharacterized protein</fullName>
    </submittedName>
</protein>
<dbReference type="EMBL" id="AZIT01000009">
    <property type="protein sequence ID" value="ETZ17718.1"/>
    <property type="molecule type" value="Genomic_DNA"/>
</dbReference>
<accession>W6TH28</accession>
<sequence length="55" mass="6331">MDRNASLKLRYLQTPSENGATPYAPTTKQDIRNKQKWMGALMLPQIQKIIQNNKS</sequence>
<dbReference type="AlphaFoldDB" id="W6TH28"/>
<organism evidence="1 2">
    <name type="scientific">Borrelia duttonii CR2A</name>
    <dbReference type="NCBI Taxonomy" id="1432657"/>
    <lineage>
        <taxon>Bacteria</taxon>
        <taxon>Pseudomonadati</taxon>
        <taxon>Spirochaetota</taxon>
        <taxon>Spirochaetia</taxon>
        <taxon>Spirochaetales</taxon>
        <taxon>Borreliaceae</taxon>
        <taxon>Borrelia</taxon>
    </lineage>
</organism>
<dbReference type="Proteomes" id="UP000019148">
    <property type="component" value="Unassembled WGS sequence"/>
</dbReference>
<reference evidence="1 2" key="1">
    <citation type="submission" date="2013-12" db="EMBL/GenBank/DDBJ databases">
        <title>Comparative genomics of relapsing fever spirochetes.</title>
        <authorList>
            <person name="Schwan T.G."/>
            <person name="Raffel S.J."/>
            <person name="Porcella S.F."/>
        </authorList>
    </citation>
    <scope>NUCLEOTIDE SEQUENCE [LARGE SCALE GENOMIC DNA]</scope>
    <source>
        <strain evidence="1 2">CR2A</strain>
    </source>
</reference>
<evidence type="ECO:0000313" key="2">
    <source>
        <dbReference type="Proteomes" id="UP000019148"/>
    </source>
</evidence>
<name>W6TH28_9SPIR</name>
<evidence type="ECO:0000313" key="1">
    <source>
        <dbReference type="EMBL" id="ETZ17718.1"/>
    </source>
</evidence>
<proteinExistence type="predicted"/>